<sequence length="367" mass="40707">MGGDAMATVSLCMIVRNEEKVLTRCLDSVRGIADEICITDTGSTDKTREIAQKYGTVQVFPWCDDFSAARNFSFAQARMDYTLWLDADDVLLPSDRQKLLALKAELDGTADVVMLPYHTGFDEQGRPTFFCYRERLLKTSAHFRWQGAVHECIAPRGNIRYGDAAVTHRKPPCAYSDRNLKIYENLLAKGEKLDARGSYYYARELLAHKRYAQAVEAFEAFLAMPDGWTENKIDACLGLSQALTALGEREQAKRELTRSFALEVPRSAVCCALAALEYADNRARQAVFWYETAIRAASTAPHGFIDVNACAYAPALGLCACGDKLGDPKQAYAWNERAALVRPQSAAVAHNRRYFAAQGLTAKPPSA</sequence>
<dbReference type="Gene3D" id="1.25.40.10">
    <property type="entry name" value="Tetratricopeptide repeat domain"/>
    <property type="match status" value="1"/>
</dbReference>
<dbReference type="InterPro" id="IPR011990">
    <property type="entry name" value="TPR-like_helical_dom_sf"/>
</dbReference>
<dbReference type="SUPFAM" id="SSF81901">
    <property type="entry name" value="HCP-like"/>
    <property type="match status" value="1"/>
</dbReference>
<reference evidence="2 3" key="1">
    <citation type="submission" date="2021-10" db="EMBL/GenBank/DDBJ databases">
        <title>Anaerobic single-cell dispensing facilitates the cultivation of human gut bacteria.</title>
        <authorList>
            <person name="Afrizal A."/>
        </authorList>
    </citation>
    <scope>NUCLEOTIDE SEQUENCE [LARGE SCALE GENOMIC DNA]</scope>
    <source>
        <strain evidence="2 3">CLA-AA-H270</strain>
    </source>
</reference>
<dbReference type="AlphaFoldDB" id="A0AAW4W134"/>
<keyword evidence="2" id="KW-0328">Glycosyltransferase</keyword>
<evidence type="ECO:0000313" key="3">
    <source>
        <dbReference type="Proteomes" id="UP001298753"/>
    </source>
</evidence>
<evidence type="ECO:0000313" key="2">
    <source>
        <dbReference type="EMBL" id="MCC2177460.1"/>
    </source>
</evidence>
<feature type="domain" description="Glycosyltransferase 2-like" evidence="1">
    <location>
        <begin position="10"/>
        <end position="145"/>
    </location>
</feature>
<protein>
    <submittedName>
        <fullName evidence="2">Glycosyltransferase</fullName>
        <ecNumber evidence="2">2.4.-.-</ecNumber>
    </submittedName>
</protein>
<dbReference type="InterPro" id="IPR001173">
    <property type="entry name" value="Glyco_trans_2-like"/>
</dbReference>
<keyword evidence="3" id="KW-1185">Reference proteome</keyword>
<proteinExistence type="predicted"/>
<name>A0AAW4W134_9FIRM</name>
<gene>
    <name evidence="2" type="ORF">LKD22_10040</name>
</gene>
<dbReference type="CDD" id="cd02511">
    <property type="entry name" value="Beta4Glucosyltransferase"/>
    <property type="match status" value="1"/>
</dbReference>
<keyword evidence="2" id="KW-0808">Transferase</keyword>
<dbReference type="Pfam" id="PF00535">
    <property type="entry name" value="Glycos_transf_2"/>
    <property type="match status" value="1"/>
</dbReference>
<dbReference type="Proteomes" id="UP001298753">
    <property type="component" value="Unassembled WGS sequence"/>
</dbReference>
<accession>A0AAW4W134</accession>
<dbReference type="InterPro" id="IPR029044">
    <property type="entry name" value="Nucleotide-diphossugar_trans"/>
</dbReference>
<dbReference type="EC" id="2.4.-.-" evidence="2"/>
<dbReference type="PANTHER" id="PTHR43630:SF2">
    <property type="entry name" value="GLYCOSYLTRANSFERASE"/>
    <property type="match status" value="1"/>
</dbReference>
<dbReference type="EMBL" id="JAJEPX010000034">
    <property type="protein sequence ID" value="MCC2177460.1"/>
    <property type="molecule type" value="Genomic_DNA"/>
</dbReference>
<comment type="caution">
    <text evidence="2">The sequence shown here is derived from an EMBL/GenBank/DDBJ whole genome shotgun (WGS) entry which is preliminary data.</text>
</comment>
<dbReference type="GO" id="GO:0016757">
    <property type="term" value="F:glycosyltransferase activity"/>
    <property type="evidence" value="ECO:0007669"/>
    <property type="project" value="UniProtKB-KW"/>
</dbReference>
<evidence type="ECO:0000259" key="1">
    <source>
        <dbReference type="Pfam" id="PF00535"/>
    </source>
</evidence>
<dbReference type="Gene3D" id="3.90.550.10">
    <property type="entry name" value="Spore Coat Polysaccharide Biosynthesis Protein SpsA, Chain A"/>
    <property type="match status" value="1"/>
</dbReference>
<dbReference type="SUPFAM" id="SSF53448">
    <property type="entry name" value="Nucleotide-diphospho-sugar transferases"/>
    <property type="match status" value="1"/>
</dbReference>
<dbReference type="PANTHER" id="PTHR43630">
    <property type="entry name" value="POLY-BETA-1,6-N-ACETYL-D-GLUCOSAMINE SYNTHASE"/>
    <property type="match status" value="1"/>
</dbReference>
<organism evidence="2 3">
    <name type="scientific">Agathobaculum butyriciproducens</name>
    <dbReference type="NCBI Taxonomy" id="1628085"/>
    <lineage>
        <taxon>Bacteria</taxon>
        <taxon>Bacillati</taxon>
        <taxon>Bacillota</taxon>
        <taxon>Clostridia</taxon>
        <taxon>Eubacteriales</taxon>
        <taxon>Butyricicoccaceae</taxon>
        <taxon>Agathobaculum</taxon>
    </lineage>
</organism>